<dbReference type="InterPro" id="IPR011707">
    <property type="entry name" value="Cu-oxidase-like_N"/>
</dbReference>
<evidence type="ECO:0000256" key="13">
    <source>
        <dbReference type="RuleBase" id="RU361119"/>
    </source>
</evidence>
<dbReference type="Proteomes" id="UP000694864">
    <property type="component" value="Chromosome 11"/>
</dbReference>
<dbReference type="SUPFAM" id="SSF49503">
    <property type="entry name" value="Cupredoxins"/>
    <property type="match status" value="3"/>
</dbReference>
<dbReference type="PANTHER" id="PTHR11709:SF319">
    <property type="entry name" value="LACCASE-16"/>
    <property type="match status" value="1"/>
</dbReference>
<comment type="subcellular location">
    <subcellularLocation>
        <location evidence="2 13">Secreted</location>
        <location evidence="2 13">Extracellular space</location>
        <location evidence="2 13">Apoplast</location>
    </subcellularLocation>
</comment>
<dbReference type="InterPro" id="IPR001117">
    <property type="entry name" value="Cu-oxidase_2nd"/>
</dbReference>
<dbReference type="PROSITE" id="PS00079">
    <property type="entry name" value="MULTICOPPER_OXIDASE1"/>
    <property type="match status" value="1"/>
</dbReference>
<comment type="function">
    <text evidence="13">Lignin degradation and detoxification of lignin-derived products.</text>
</comment>
<evidence type="ECO:0000259" key="14">
    <source>
        <dbReference type="Pfam" id="PF00394"/>
    </source>
</evidence>
<dbReference type="InterPro" id="IPR034289">
    <property type="entry name" value="CuRO_3_LCC"/>
</dbReference>
<feature type="domain" description="Plastocyanin-like" evidence="15">
    <location>
        <begin position="424"/>
        <end position="551"/>
    </location>
</feature>
<accession>A0ABM0UN84</accession>
<keyword evidence="9 13" id="KW-0560">Oxidoreductase</keyword>
<comment type="similarity">
    <text evidence="3 13">Belongs to the multicopper oxidase family.</text>
</comment>
<keyword evidence="6 13" id="KW-0964">Secreted</keyword>
<dbReference type="CDD" id="cd13849">
    <property type="entry name" value="CuRO_1_LCC_plant"/>
    <property type="match status" value="1"/>
</dbReference>
<keyword evidence="17" id="KW-1185">Reference proteome</keyword>
<feature type="domain" description="Plastocyanin-like" evidence="14">
    <location>
        <begin position="163"/>
        <end position="313"/>
    </location>
</feature>
<evidence type="ECO:0000313" key="17">
    <source>
        <dbReference type="Proteomes" id="UP000694864"/>
    </source>
</evidence>
<keyword evidence="10 13" id="KW-0186">Copper</keyword>
<keyword evidence="12 13" id="KW-0439">Lignin degradation</keyword>
<dbReference type="InterPro" id="IPR034288">
    <property type="entry name" value="CuRO_1_LCC"/>
</dbReference>
<dbReference type="InterPro" id="IPR017761">
    <property type="entry name" value="Laccase"/>
</dbReference>
<organism evidence="17 18">
    <name type="scientific">Camelina sativa</name>
    <name type="common">False flax</name>
    <name type="synonym">Myagrum sativum</name>
    <dbReference type="NCBI Taxonomy" id="90675"/>
    <lineage>
        <taxon>Eukaryota</taxon>
        <taxon>Viridiplantae</taxon>
        <taxon>Streptophyta</taxon>
        <taxon>Embryophyta</taxon>
        <taxon>Tracheophyta</taxon>
        <taxon>Spermatophyta</taxon>
        <taxon>Magnoliopsida</taxon>
        <taxon>eudicotyledons</taxon>
        <taxon>Gunneridae</taxon>
        <taxon>Pentapetalae</taxon>
        <taxon>rosids</taxon>
        <taxon>malvids</taxon>
        <taxon>Brassicales</taxon>
        <taxon>Brassicaceae</taxon>
        <taxon>Camelineae</taxon>
        <taxon>Camelina</taxon>
    </lineage>
</organism>
<name>A0ABM0UN84_CAMSA</name>
<comment type="cofactor">
    <cofactor evidence="13">
        <name>Cu cation</name>
        <dbReference type="ChEBI" id="CHEBI:23378"/>
    </cofactor>
    <text evidence="13">Binds 4 Cu cations per monomer.</text>
</comment>
<keyword evidence="13" id="KW-0732">Signal</keyword>
<dbReference type="PANTHER" id="PTHR11709">
    <property type="entry name" value="MULTI-COPPER OXIDASE"/>
    <property type="match status" value="1"/>
</dbReference>
<dbReference type="PROSITE" id="PS00080">
    <property type="entry name" value="MULTICOPPER_OXIDASE2"/>
    <property type="match status" value="1"/>
</dbReference>
<comment type="catalytic activity">
    <reaction evidence="1 13">
        <text>4 hydroquinone + O2 = 4 benzosemiquinone + 2 H2O</text>
        <dbReference type="Rhea" id="RHEA:11276"/>
        <dbReference type="ChEBI" id="CHEBI:15377"/>
        <dbReference type="ChEBI" id="CHEBI:15379"/>
        <dbReference type="ChEBI" id="CHEBI:17594"/>
        <dbReference type="ChEBI" id="CHEBI:17977"/>
        <dbReference type="EC" id="1.10.3.2"/>
    </reaction>
</comment>
<evidence type="ECO:0000256" key="6">
    <source>
        <dbReference type="ARBA" id="ARBA00022525"/>
    </source>
</evidence>
<evidence type="ECO:0000256" key="10">
    <source>
        <dbReference type="ARBA" id="ARBA00023008"/>
    </source>
</evidence>
<dbReference type="Gene3D" id="2.60.40.420">
    <property type="entry name" value="Cupredoxins - blue copper proteins"/>
    <property type="match status" value="3"/>
</dbReference>
<evidence type="ECO:0000256" key="11">
    <source>
        <dbReference type="ARBA" id="ARBA00023180"/>
    </source>
</evidence>
<reference evidence="18" key="2">
    <citation type="submission" date="2025-08" db="UniProtKB">
        <authorList>
            <consortium name="RefSeq"/>
        </authorList>
    </citation>
    <scope>IDENTIFICATION</scope>
    <source>
        <tissue evidence="18">Leaf</tissue>
    </source>
</reference>
<dbReference type="CDD" id="cd13875">
    <property type="entry name" value="CuRO_2_LCC_plant"/>
    <property type="match status" value="1"/>
</dbReference>
<keyword evidence="11" id="KW-0325">Glycoprotein</keyword>
<feature type="signal peptide" evidence="13">
    <location>
        <begin position="1"/>
        <end position="28"/>
    </location>
</feature>
<dbReference type="Pfam" id="PF00394">
    <property type="entry name" value="Cu-oxidase"/>
    <property type="match status" value="1"/>
</dbReference>
<proteinExistence type="inferred from homology"/>
<dbReference type="CDD" id="cd13897">
    <property type="entry name" value="CuRO_3_LCC_plant"/>
    <property type="match status" value="1"/>
</dbReference>
<evidence type="ECO:0000256" key="2">
    <source>
        <dbReference type="ARBA" id="ARBA00004271"/>
    </source>
</evidence>
<evidence type="ECO:0000256" key="1">
    <source>
        <dbReference type="ARBA" id="ARBA00000349"/>
    </source>
</evidence>
<evidence type="ECO:0000256" key="8">
    <source>
        <dbReference type="ARBA" id="ARBA00022737"/>
    </source>
</evidence>
<dbReference type="NCBIfam" id="TIGR03389">
    <property type="entry name" value="laccase"/>
    <property type="match status" value="1"/>
</dbReference>
<dbReference type="InterPro" id="IPR008972">
    <property type="entry name" value="Cupredoxin"/>
</dbReference>
<dbReference type="Pfam" id="PF07732">
    <property type="entry name" value="Cu-oxidase_3"/>
    <property type="match status" value="1"/>
</dbReference>
<evidence type="ECO:0000313" key="18">
    <source>
        <dbReference type="RefSeq" id="XP_010443638.1"/>
    </source>
</evidence>
<dbReference type="InterPro" id="IPR011706">
    <property type="entry name" value="Cu-oxidase_C"/>
</dbReference>
<dbReference type="RefSeq" id="XP_010443638.1">
    <property type="nucleotide sequence ID" value="XM_010445336.2"/>
</dbReference>
<dbReference type="EC" id="1.10.3.2" evidence="4 13"/>
<evidence type="ECO:0000259" key="16">
    <source>
        <dbReference type="Pfam" id="PF07732"/>
    </source>
</evidence>
<dbReference type="InterPro" id="IPR002355">
    <property type="entry name" value="Cu_oxidase_Cu_BS"/>
</dbReference>
<evidence type="ECO:0000259" key="15">
    <source>
        <dbReference type="Pfam" id="PF07731"/>
    </source>
</evidence>
<dbReference type="InterPro" id="IPR045087">
    <property type="entry name" value="Cu-oxidase_fam"/>
</dbReference>
<dbReference type="GeneID" id="104726467"/>
<keyword evidence="5 13" id="KW-0052">Apoplast</keyword>
<reference evidence="17" key="1">
    <citation type="journal article" date="2014" name="Nat. Commun.">
        <title>The emerging biofuel crop Camelina sativa retains a highly undifferentiated hexaploid genome structure.</title>
        <authorList>
            <person name="Kagale S."/>
            <person name="Koh C."/>
            <person name="Nixon J."/>
            <person name="Bollina V."/>
            <person name="Clarke W.E."/>
            <person name="Tuteja R."/>
            <person name="Spillane C."/>
            <person name="Robinson S.J."/>
            <person name="Links M.G."/>
            <person name="Clarke C."/>
            <person name="Higgins E.E."/>
            <person name="Huebert T."/>
            <person name="Sharpe A.G."/>
            <person name="Parkin I.A."/>
        </authorList>
    </citation>
    <scope>NUCLEOTIDE SEQUENCE [LARGE SCALE GENOMIC DNA]</scope>
    <source>
        <strain evidence="17">cv. DH55</strain>
    </source>
</reference>
<evidence type="ECO:0000256" key="4">
    <source>
        <dbReference type="ARBA" id="ARBA00012297"/>
    </source>
</evidence>
<evidence type="ECO:0000256" key="9">
    <source>
        <dbReference type="ARBA" id="ARBA00023002"/>
    </source>
</evidence>
<keyword evidence="7 13" id="KW-0479">Metal-binding</keyword>
<evidence type="ECO:0000256" key="3">
    <source>
        <dbReference type="ARBA" id="ARBA00010609"/>
    </source>
</evidence>
<evidence type="ECO:0000256" key="7">
    <source>
        <dbReference type="ARBA" id="ARBA00022723"/>
    </source>
</evidence>
<dbReference type="InterPro" id="IPR034285">
    <property type="entry name" value="CuRO_2_LCC"/>
</dbReference>
<protein>
    <recommendedName>
        <fullName evidence="4 13">Laccase</fullName>
        <ecNumber evidence="4 13">1.10.3.2</ecNumber>
    </recommendedName>
    <alternativeName>
        <fullName evidence="13">Benzenediol:oxygen oxidoreductase</fullName>
    </alternativeName>
    <alternativeName>
        <fullName evidence="13">Diphenol oxidase</fullName>
    </alternativeName>
    <alternativeName>
        <fullName evidence="13">Urishiol oxidase</fullName>
    </alternativeName>
</protein>
<gene>
    <name evidence="18" type="primary">LOC104726467</name>
</gene>
<evidence type="ECO:0000256" key="5">
    <source>
        <dbReference type="ARBA" id="ARBA00022523"/>
    </source>
</evidence>
<dbReference type="InterPro" id="IPR033138">
    <property type="entry name" value="Cu_oxidase_CS"/>
</dbReference>
<evidence type="ECO:0000256" key="12">
    <source>
        <dbReference type="ARBA" id="ARBA00023185"/>
    </source>
</evidence>
<sequence>MEIPRRFCFCVLTLFVVVLLSPTTTVQAMIRHYKFNVVMTNTTKLCSSKPIVTVNGKFPGPTIVAREGDTVLIKVVNHVKYNVSIHWHGIRQLRTGWADEPAYITQCPIQPGQNYIHNFTLTGQRGTLWWHAHILWLRATVHGAIVILPKLGVPYPFPKPYKEKTIVLGEWWKSDVEELINVASKIGTAPSASDAHTINGHSGSLSNCPSQSSYGLPVRAGKTYMLRIINAALNEELFFKIAGHVLTVVEVDAVYTKPYKTDTVYIAPGQTTNVLLTANANAGSNYMIAATTFTDAHIPYDNVTATATLHYIGPTATVPTFKKTILASLPPQNATWVAAKFTKSLRSLNSREYPARVPSTVDRSLFFTVGLGSNPCPSCSNGIRLVAGINNVTFTMPKTALLQAHFFNISGVFTDDFPAKPLNPYDYTAPVKLGVNAATMKGTKLYRLPYNATVQIVLQNTAMILSDNHPFHLHGFNFFEVGRGLGNFNSEKDPKMFNLVDPVERNTVGVPAGGWTAIRFIADNPGVWFMHCHLELHTTWGLKMAFVVDNGHGPDQSLLPPPADLPKC</sequence>
<dbReference type="Pfam" id="PF07731">
    <property type="entry name" value="Cu-oxidase_2"/>
    <property type="match status" value="1"/>
</dbReference>
<feature type="domain" description="Plastocyanin-like" evidence="16">
    <location>
        <begin position="37"/>
        <end position="150"/>
    </location>
</feature>
<keyword evidence="8 13" id="KW-0677">Repeat</keyword>
<feature type="chain" id="PRO_5044992230" description="Laccase" evidence="13">
    <location>
        <begin position="29"/>
        <end position="568"/>
    </location>
</feature>